<dbReference type="PANTHER" id="PTHR13211">
    <property type="entry name" value="TELOMERASE CAJAL BODY PROTEIN 1"/>
    <property type="match status" value="1"/>
</dbReference>
<dbReference type="Gene3D" id="2.130.10.10">
    <property type="entry name" value="YVTN repeat-like/Quinoprotein amine dehydrogenase"/>
    <property type="match status" value="1"/>
</dbReference>
<dbReference type="PANTHER" id="PTHR13211:SF0">
    <property type="entry name" value="TELOMERASE CAJAL BODY PROTEIN 1"/>
    <property type="match status" value="1"/>
</dbReference>
<keyword evidence="3" id="KW-1185">Reference proteome</keyword>
<dbReference type="InterPro" id="IPR051150">
    <property type="entry name" value="SWT21/TCAB1_mRNA_Telomere"/>
</dbReference>
<evidence type="ECO:0000256" key="1">
    <source>
        <dbReference type="SAM" id="MobiDB-lite"/>
    </source>
</evidence>
<dbReference type="SUPFAM" id="SSF50978">
    <property type="entry name" value="WD40 repeat-like"/>
    <property type="match status" value="1"/>
</dbReference>
<proteinExistence type="predicted"/>
<dbReference type="Proteomes" id="UP001375240">
    <property type="component" value="Unassembled WGS sequence"/>
</dbReference>
<protein>
    <recommendedName>
        <fullName evidence="4">WD40 repeat-like protein</fullName>
    </recommendedName>
</protein>
<dbReference type="InterPro" id="IPR036322">
    <property type="entry name" value="WD40_repeat_dom_sf"/>
</dbReference>
<organism evidence="2 3">
    <name type="scientific">Orbilia brochopaga</name>
    <dbReference type="NCBI Taxonomy" id="3140254"/>
    <lineage>
        <taxon>Eukaryota</taxon>
        <taxon>Fungi</taxon>
        <taxon>Dikarya</taxon>
        <taxon>Ascomycota</taxon>
        <taxon>Pezizomycotina</taxon>
        <taxon>Orbiliomycetes</taxon>
        <taxon>Orbiliales</taxon>
        <taxon>Orbiliaceae</taxon>
        <taxon>Orbilia</taxon>
    </lineage>
</organism>
<dbReference type="AlphaFoldDB" id="A0AAV9TZ47"/>
<accession>A0AAV9TZ47</accession>
<name>A0AAV9TZ47_9PEZI</name>
<evidence type="ECO:0000313" key="3">
    <source>
        <dbReference type="Proteomes" id="UP001375240"/>
    </source>
</evidence>
<gene>
    <name evidence="2" type="ORF">TWF696_003022</name>
</gene>
<evidence type="ECO:0008006" key="4">
    <source>
        <dbReference type="Google" id="ProtNLM"/>
    </source>
</evidence>
<comment type="caution">
    <text evidence="2">The sequence shown here is derived from an EMBL/GenBank/DDBJ whole genome shotgun (WGS) entry which is preliminary data.</text>
</comment>
<feature type="region of interest" description="Disordered" evidence="1">
    <location>
        <begin position="409"/>
        <end position="442"/>
    </location>
</feature>
<sequence>MENEDPDPPKSLRLVASTGELYCTTKAKSYDREKKALGGSLKNSLEYASLVSKKNQEQDSNVFRSVEWIADGTSFLTVSEDNLVRTFIAPPDLLTAPEPHALLPYHITSLPSTPLCISPFPGADLQLPSSALFLTSHRSQPIQLRSFIYPGVTGTYPVIKQETEQYIATHSLTWTPDNLHFLAGTRSQIHLFDVSREKDEPLLTYGTGKSHAAGRHDDDGADVRGIVSTLATHPTTQTVAAGTYTRRIHLYSSPWQDGDFLGCIELNKTNAAMNVQSSRYGYSLRGGGVTQVAFTDTGTHLLVAERQSTILRVYDIRNLTSPYAILIGHQAYSNQKIGVSVGSIRGVSNAVVAGGADGFVRVWCPFSSAAATEEGIYAPVKGWKAAEDPVTAASVNPLHSVVATSSGYRAQRPLDVNESGSDSSDEEDERSSWDNGVRVWDV</sequence>
<dbReference type="InterPro" id="IPR015943">
    <property type="entry name" value="WD40/YVTN_repeat-like_dom_sf"/>
</dbReference>
<dbReference type="InterPro" id="IPR001680">
    <property type="entry name" value="WD40_rpt"/>
</dbReference>
<dbReference type="SMART" id="SM00320">
    <property type="entry name" value="WD40"/>
    <property type="match status" value="5"/>
</dbReference>
<dbReference type="EMBL" id="JAVHNQ010000015">
    <property type="protein sequence ID" value="KAK6332302.1"/>
    <property type="molecule type" value="Genomic_DNA"/>
</dbReference>
<evidence type="ECO:0000313" key="2">
    <source>
        <dbReference type="EMBL" id="KAK6332302.1"/>
    </source>
</evidence>
<reference evidence="2 3" key="1">
    <citation type="submission" date="2019-10" db="EMBL/GenBank/DDBJ databases">
        <authorList>
            <person name="Palmer J.M."/>
        </authorList>
    </citation>
    <scope>NUCLEOTIDE SEQUENCE [LARGE SCALE GENOMIC DNA]</scope>
    <source>
        <strain evidence="2 3">TWF696</strain>
    </source>
</reference>